<evidence type="ECO:0000313" key="2">
    <source>
        <dbReference type="EMBL" id="KAH7973232.1"/>
    </source>
</evidence>
<gene>
    <name evidence="2" type="ORF">HPB52_023190</name>
</gene>
<dbReference type="EMBL" id="JABSTV010001247">
    <property type="protein sequence ID" value="KAH7973232.1"/>
    <property type="molecule type" value="Genomic_DNA"/>
</dbReference>
<reference evidence="2" key="1">
    <citation type="journal article" date="2020" name="Cell">
        <title>Large-Scale Comparative Analyses of Tick Genomes Elucidate Their Genetic Diversity and Vector Capacities.</title>
        <authorList>
            <consortium name="Tick Genome and Microbiome Consortium (TIGMIC)"/>
            <person name="Jia N."/>
            <person name="Wang J."/>
            <person name="Shi W."/>
            <person name="Du L."/>
            <person name="Sun Y."/>
            <person name="Zhan W."/>
            <person name="Jiang J.F."/>
            <person name="Wang Q."/>
            <person name="Zhang B."/>
            <person name="Ji P."/>
            <person name="Bell-Sakyi L."/>
            <person name="Cui X.M."/>
            <person name="Yuan T.T."/>
            <person name="Jiang B.G."/>
            <person name="Yang W.F."/>
            <person name="Lam T.T."/>
            <person name="Chang Q.C."/>
            <person name="Ding S.J."/>
            <person name="Wang X.J."/>
            <person name="Zhu J.G."/>
            <person name="Ruan X.D."/>
            <person name="Zhao L."/>
            <person name="Wei J.T."/>
            <person name="Ye R.Z."/>
            <person name="Que T.C."/>
            <person name="Du C.H."/>
            <person name="Zhou Y.H."/>
            <person name="Cheng J.X."/>
            <person name="Dai P.F."/>
            <person name="Guo W.B."/>
            <person name="Han X.H."/>
            <person name="Huang E.J."/>
            <person name="Li L.F."/>
            <person name="Wei W."/>
            <person name="Gao Y.C."/>
            <person name="Liu J.Z."/>
            <person name="Shao H.Z."/>
            <person name="Wang X."/>
            <person name="Wang C.C."/>
            <person name="Yang T.C."/>
            <person name="Huo Q.B."/>
            <person name="Li W."/>
            <person name="Chen H.Y."/>
            <person name="Chen S.E."/>
            <person name="Zhou L.G."/>
            <person name="Ni X.B."/>
            <person name="Tian J.H."/>
            <person name="Sheng Y."/>
            <person name="Liu T."/>
            <person name="Pan Y.S."/>
            <person name="Xia L.Y."/>
            <person name="Li J."/>
            <person name="Zhao F."/>
            <person name="Cao W.C."/>
        </authorList>
    </citation>
    <scope>NUCLEOTIDE SEQUENCE</scope>
    <source>
        <strain evidence="2">Rsan-2018</strain>
    </source>
</reference>
<organism evidence="2 3">
    <name type="scientific">Rhipicephalus sanguineus</name>
    <name type="common">Brown dog tick</name>
    <name type="synonym">Ixodes sanguineus</name>
    <dbReference type="NCBI Taxonomy" id="34632"/>
    <lineage>
        <taxon>Eukaryota</taxon>
        <taxon>Metazoa</taxon>
        <taxon>Ecdysozoa</taxon>
        <taxon>Arthropoda</taxon>
        <taxon>Chelicerata</taxon>
        <taxon>Arachnida</taxon>
        <taxon>Acari</taxon>
        <taxon>Parasitiformes</taxon>
        <taxon>Ixodida</taxon>
        <taxon>Ixodoidea</taxon>
        <taxon>Ixodidae</taxon>
        <taxon>Rhipicephalinae</taxon>
        <taxon>Rhipicephalus</taxon>
        <taxon>Rhipicephalus</taxon>
    </lineage>
</organism>
<proteinExistence type="predicted"/>
<dbReference type="AlphaFoldDB" id="A0A9D4T4H4"/>
<dbReference type="VEuPathDB" id="VectorBase:RSAN_031391"/>
<reference evidence="2" key="2">
    <citation type="submission" date="2021-09" db="EMBL/GenBank/DDBJ databases">
        <authorList>
            <person name="Jia N."/>
            <person name="Wang J."/>
            <person name="Shi W."/>
            <person name="Du L."/>
            <person name="Sun Y."/>
            <person name="Zhan W."/>
            <person name="Jiang J."/>
            <person name="Wang Q."/>
            <person name="Zhang B."/>
            <person name="Ji P."/>
            <person name="Sakyi L.B."/>
            <person name="Cui X."/>
            <person name="Yuan T."/>
            <person name="Jiang B."/>
            <person name="Yang W."/>
            <person name="Lam T.T.-Y."/>
            <person name="Chang Q."/>
            <person name="Ding S."/>
            <person name="Wang X."/>
            <person name="Zhu J."/>
            <person name="Ruan X."/>
            <person name="Zhao L."/>
            <person name="Wei J."/>
            <person name="Que T."/>
            <person name="Du C."/>
            <person name="Cheng J."/>
            <person name="Dai P."/>
            <person name="Han X."/>
            <person name="Huang E."/>
            <person name="Gao Y."/>
            <person name="Liu J."/>
            <person name="Shao H."/>
            <person name="Ye R."/>
            <person name="Li L."/>
            <person name="Wei W."/>
            <person name="Wang X."/>
            <person name="Wang C."/>
            <person name="Huo Q."/>
            <person name="Li W."/>
            <person name="Guo W."/>
            <person name="Chen H."/>
            <person name="Chen S."/>
            <person name="Zhou L."/>
            <person name="Zhou L."/>
            <person name="Ni X."/>
            <person name="Tian J."/>
            <person name="Zhou Y."/>
            <person name="Sheng Y."/>
            <person name="Liu T."/>
            <person name="Pan Y."/>
            <person name="Xia L."/>
            <person name="Li J."/>
            <person name="Zhao F."/>
            <person name="Cao W."/>
        </authorList>
    </citation>
    <scope>NUCLEOTIDE SEQUENCE</scope>
    <source>
        <strain evidence="2">Rsan-2018</strain>
        <tissue evidence="2">Larvae</tissue>
    </source>
</reference>
<evidence type="ECO:0000256" key="1">
    <source>
        <dbReference type="SAM" id="MobiDB-lite"/>
    </source>
</evidence>
<keyword evidence="3" id="KW-1185">Reference proteome</keyword>
<accession>A0A9D4T4H4</accession>
<feature type="region of interest" description="Disordered" evidence="1">
    <location>
        <begin position="21"/>
        <end position="45"/>
    </location>
</feature>
<dbReference type="Proteomes" id="UP000821837">
    <property type="component" value="Chromosome 11"/>
</dbReference>
<name>A0A9D4T4H4_RHISA</name>
<sequence>MRLALFVGRGRSVRGHLTMLPMPRQRRQQRPGFRSDAPRVPSRLQPFPPALTPQVWLRFVGLIVRRSVAVDEPSMDLPPDHTSFLGAQTRLLRGLLREPPTDATCTHCEEVRMQAVVVATEAVRLPPRMPNIPANQPRERRRHSTPVRPFQNLQDHWGATRFARTADTALLFRRAPAPATVDTAVFTADKVFLRLRNGAFAYHTFLLFAKGLSAASYLEPLDFPEFNRSAILLDPPDNYLVLDETWSTLSPSSSTIVPAPLPAALCVLGGCAPTQSANSFTLIMQVFGGFIRNAFDFDIRPPGILFSLKHSVLMVIYLPCEIRTLHL</sequence>
<evidence type="ECO:0000313" key="3">
    <source>
        <dbReference type="Proteomes" id="UP000821837"/>
    </source>
</evidence>
<comment type="caution">
    <text evidence="2">The sequence shown here is derived from an EMBL/GenBank/DDBJ whole genome shotgun (WGS) entry which is preliminary data.</text>
</comment>
<protein>
    <submittedName>
        <fullName evidence="2">Uncharacterized protein</fullName>
    </submittedName>
</protein>